<dbReference type="AlphaFoldDB" id="A0A382J2N6"/>
<proteinExistence type="predicted"/>
<reference evidence="1" key="1">
    <citation type="submission" date="2018-05" db="EMBL/GenBank/DDBJ databases">
        <authorList>
            <person name="Lanie J.A."/>
            <person name="Ng W.-L."/>
            <person name="Kazmierczak K.M."/>
            <person name="Andrzejewski T.M."/>
            <person name="Davidsen T.M."/>
            <person name="Wayne K.J."/>
            <person name="Tettelin H."/>
            <person name="Glass J.I."/>
            <person name="Rusch D."/>
            <person name="Podicherti R."/>
            <person name="Tsui H.-C.T."/>
            <person name="Winkler M.E."/>
        </authorList>
    </citation>
    <scope>NUCLEOTIDE SEQUENCE</scope>
</reference>
<dbReference type="Gene3D" id="2.60.120.620">
    <property type="entry name" value="q2cbj1_9rhob like domain"/>
    <property type="match status" value="1"/>
</dbReference>
<evidence type="ECO:0000313" key="1">
    <source>
        <dbReference type="EMBL" id="SVC06354.1"/>
    </source>
</evidence>
<accession>A0A382J2N6</accession>
<organism evidence="1">
    <name type="scientific">marine metagenome</name>
    <dbReference type="NCBI Taxonomy" id="408172"/>
    <lineage>
        <taxon>unclassified sequences</taxon>
        <taxon>metagenomes</taxon>
        <taxon>ecological metagenomes</taxon>
    </lineage>
</organism>
<dbReference type="EMBL" id="UINC01071451">
    <property type="protein sequence ID" value="SVC06354.1"/>
    <property type="molecule type" value="Genomic_DNA"/>
</dbReference>
<dbReference type="Pfam" id="PF05721">
    <property type="entry name" value="PhyH"/>
    <property type="match status" value="1"/>
</dbReference>
<feature type="non-terminal residue" evidence="1">
    <location>
        <position position="123"/>
    </location>
</feature>
<gene>
    <name evidence="1" type="ORF">METZ01_LOCUS259208</name>
</gene>
<name>A0A382J2N6_9ZZZZ</name>
<dbReference type="SUPFAM" id="SSF51197">
    <property type="entry name" value="Clavaminate synthase-like"/>
    <property type="match status" value="1"/>
</dbReference>
<protein>
    <recommendedName>
        <fullName evidence="2">Phytanoyl-CoA dioxygenase family protein</fullName>
    </recommendedName>
</protein>
<evidence type="ECO:0008006" key="2">
    <source>
        <dbReference type="Google" id="ProtNLM"/>
    </source>
</evidence>
<dbReference type="InterPro" id="IPR008775">
    <property type="entry name" value="Phytyl_CoA_dOase-like"/>
</dbReference>
<sequence>MNTAANTDVSCYADEGYCLFRDVVPESEIEVARGELNTMLANLPERQVVYKDGENKEVDARPEYLTEPHPKHPFWLELCRHPLVLDAVEAILGADLILIMSHLIVKRAEDGLPVAWHQDNTYW</sequence>